<proteinExistence type="inferred from homology"/>
<evidence type="ECO:0000256" key="10">
    <source>
        <dbReference type="ARBA" id="ARBA00023242"/>
    </source>
</evidence>
<dbReference type="GO" id="GO:0004402">
    <property type="term" value="F:histone acetyltransferase activity"/>
    <property type="evidence" value="ECO:0007669"/>
    <property type="project" value="InterPro"/>
</dbReference>
<dbReference type="Pfam" id="PF01853">
    <property type="entry name" value="MOZ_SAS"/>
    <property type="match status" value="1"/>
</dbReference>
<dbReference type="SUPFAM" id="SSF55729">
    <property type="entry name" value="Acyl-CoA N-acyltransferases (Nat)"/>
    <property type="match status" value="1"/>
</dbReference>
<evidence type="ECO:0000256" key="8">
    <source>
        <dbReference type="ARBA" id="ARBA00022853"/>
    </source>
</evidence>
<keyword evidence="6" id="KW-0863">Zinc-finger</keyword>
<dbReference type="PANTHER" id="PTHR10615">
    <property type="entry name" value="HISTONE ACETYLTRANSFERASE"/>
    <property type="match status" value="1"/>
</dbReference>
<feature type="active site" description="Proton donor/acceptor" evidence="11">
    <location>
        <position position="193"/>
    </location>
</feature>
<dbReference type="EC" id="2.3.1.48" evidence="3 12"/>
<evidence type="ECO:0000256" key="12">
    <source>
        <dbReference type="RuleBase" id="RU361211"/>
    </source>
</evidence>
<evidence type="ECO:0000256" key="9">
    <source>
        <dbReference type="ARBA" id="ARBA00022990"/>
    </source>
</evidence>
<evidence type="ECO:0000256" key="5">
    <source>
        <dbReference type="ARBA" id="ARBA00022723"/>
    </source>
</evidence>
<dbReference type="Pfam" id="PF17772">
    <property type="entry name" value="zf-MYST"/>
    <property type="match status" value="1"/>
</dbReference>
<dbReference type="EMBL" id="BNJQ01000018">
    <property type="protein sequence ID" value="GHP07944.1"/>
    <property type="molecule type" value="Genomic_DNA"/>
</dbReference>
<comment type="similarity">
    <text evidence="2 12">Belongs to the MYST (SAS/MOZ) family.</text>
</comment>
<protein>
    <recommendedName>
        <fullName evidence="3 12">Histone acetyltransferase</fullName>
        <ecNumber evidence="3 12">2.3.1.48</ecNumber>
    </recommendedName>
</protein>
<dbReference type="InterPro" id="IPR040706">
    <property type="entry name" value="Zf-MYST"/>
</dbReference>
<evidence type="ECO:0000256" key="3">
    <source>
        <dbReference type="ARBA" id="ARBA00013184"/>
    </source>
</evidence>
<evidence type="ECO:0000256" key="4">
    <source>
        <dbReference type="ARBA" id="ARBA00022679"/>
    </source>
</evidence>
<evidence type="ECO:0000256" key="2">
    <source>
        <dbReference type="ARBA" id="ARBA00010107"/>
    </source>
</evidence>
<dbReference type="Gene3D" id="3.40.630.30">
    <property type="match status" value="1"/>
</dbReference>
<accession>A0A830HL90</accession>
<dbReference type="Gene3D" id="3.30.60.60">
    <property type="entry name" value="N-acetyl transferase-like"/>
    <property type="match status" value="1"/>
</dbReference>
<evidence type="ECO:0000313" key="15">
    <source>
        <dbReference type="Proteomes" id="UP000660262"/>
    </source>
</evidence>
<keyword evidence="5" id="KW-0479">Metal-binding</keyword>
<keyword evidence="4" id="KW-0808">Transferase</keyword>
<keyword evidence="9" id="KW-0007">Acetylation</keyword>
<dbReference type="Gene3D" id="1.10.10.10">
    <property type="entry name" value="Winged helix-like DNA-binding domain superfamily/Winged helix DNA-binding domain"/>
    <property type="match status" value="1"/>
</dbReference>
<dbReference type="Proteomes" id="UP000660262">
    <property type="component" value="Unassembled WGS sequence"/>
</dbReference>
<evidence type="ECO:0000256" key="7">
    <source>
        <dbReference type="ARBA" id="ARBA00022833"/>
    </source>
</evidence>
<keyword evidence="8" id="KW-0156">Chromatin regulator</keyword>
<evidence type="ECO:0000259" key="13">
    <source>
        <dbReference type="PROSITE" id="PS51726"/>
    </source>
</evidence>
<dbReference type="OrthoDB" id="787137at2759"/>
<reference evidence="14" key="1">
    <citation type="submission" date="2020-10" db="EMBL/GenBank/DDBJ databases">
        <title>Unveiling of a novel bifunctional photoreceptor, Dualchrome1, isolated from a cosmopolitan green alga.</title>
        <authorList>
            <person name="Suzuki S."/>
            <person name="Kawachi M."/>
        </authorList>
    </citation>
    <scope>NUCLEOTIDE SEQUENCE</scope>
    <source>
        <strain evidence="14">NIES 2893</strain>
    </source>
</reference>
<dbReference type="GO" id="GO:0008270">
    <property type="term" value="F:zinc ion binding"/>
    <property type="evidence" value="ECO:0007669"/>
    <property type="project" value="UniProtKB-KW"/>
</dbReference>
<evidence type="ECO:0000256" key="1">
    <source>
        <dbReference type="ARBA" id="ARBA00004123"/>
    </source>
</evidence>
<gene>
    <name evidence="14" type="ORF">PPROV_000668600</name>
</gene>
<dbReference type="InterPro" id="IPR050603">
    <property type="entry name" value="MYST_HAT"/>
</dbReference>
<evidence type="ECO:0000256" key="11">
    <source>
        <dbReference type="PIRSR" id="PIRSR602717-51"/>
    </source>
</evidence>
<dbReference type="GO" id="GO:0003712">
    <property type="term" value="F:transcription coregulator activity"/>
    <property type="evidence" value="ECO:0007669"/>
    <property type="project" value="TreeGrafter"/>
</dbReference>
<name>A0A830HL90_9CHLO</name>
<dbReference type="CDD" id="cd04301">
    <property type="entry name" value="NAT_SF"/>
    <property type="match status" value="1"/>
</dbReference>
<dbReference type="PANTHER" id="PTHR10615:SF161">
    <property type="entry name" value="HISTONE ACETYLTRANSFERASE KAT7"/>
    <property type="match status" value="1"/>
</dbReference>
<dbReference type="AlphaFoldDB" id="A0A830HL90"/>
<evidence type="ECO:0000313" key="14">
    <source>
        <dbReference type="EMBL" id="GHP07944.1"/>
    </source>
</evidence>
<evidence type="ECO:0000256" key="6">
    <source>
        <dbReference type="ARBA" id="ARBA00022771"/>
    </source>
</evidence>
<sequence length="320" mass="36447">MGRYEVDTWYYSPYPAEYQSSSLYVCERCFKYMKTRDALHAHCAVCNLWHPPGDEIYRHNTEPLVASTTNPPTATTSSESYLAPDGRRALSLFEVNGKKNPVYCQNICLLAKLFLDHKTLCYDVASFYFYVLCEFDVASGYRVFGYFSKESPNTHTMSCLLVLPQHQKKRYGRLLISLAYLLARKTRFIGTPERPLSDLGYVSFLSYWTKAVCEELQATHPKGITIHDLCHRTCIRRGDVLVVLRNLGLVTASAIDAHDVCVNGGATEAKNDGVNDRDLIAAKDVSLLRHHIEQHTHPLDIEVDVQNLRWRCALPPHNLR</sequence>
<comment type="subcellular location">
    <subcellularLocation>
        <location evidence="1 12">Nucleus</location>
    </subcellularLocation>
</comment>
<dbReference type="GO" id="GO:0005634">
    <property type="term" value="C:nucleus"/>
    <property type="evidence" value="ECO:0007669"/>
    <property type="project" value="UniProtKB-SubCell"/>
</dbReference>
<dbReference type="GO" id="GO:0000785">
    <property type="term" value="C:chromatin"/>
    <property type="evidence" value="ECO:0007669"/>
    <property type="project" value="TreeGrafter"/>
</dbReference>
<comment type="caution">
    <text evidence="14">The sequence shown here is derived from an EMBL/GenBank/DDBJ whole genome shotgun (WGS) entry which is preliminary data.</text>
</comment>
<dbReference type="GO" id="GO:0003682">
    <property type="term" value="F:chromatin binding"/>
    <property type="evidence" value="ECO:0007669"/>
    <property type="project" value="TreeGrafter"/>
</dbReference>
<keyword evidence="7" id="KW-0862">Zinc</keyword>
<dbReference type="InterPro" id="IPR002717">
    <property type="entry name" value="HAT_MYST-type"/>
</dbReference>
<dbReference type="PROSITE" id="PS51726">
    <property type="entry name" value="MYST_HAT"/>
    <property type="match status" value="1"/>
</dbReference>
<feature type="domain" description="MYST-type HAT" evidence="13">
    <location>
        <begin position="1"/>
        <end position="312"/>
    </location>
</feature>
<keyword evidence="15" id="KW-1185">Reference proteome</keyword>
<keyword evidence="10 12" id="KW-0539">Nucleus</keyword>
<dbReference type="GO" id="GO:0006357">
    <property type="term" value="P:regulation of transcription by RNA polymerase II"/>
    <property type="evidence" value="ECO:0007669"/>
    <property type="project" value="TreeGrafter"/>
</dbReference>
<comment type="catalytic activity">
    <reaction evidence="12">
        <text>L-lysyl-[protein] + acetyl-CoA = N(6)-acetyl-L-lysyl-[protein] + CoA + H(+)</text>
        <dbReference type="Rhea" id="RHEA:45948"/>
        <dbReference type="Rhea" id="RHEA-COMP:9752"/>
        <dbReference type="Rhea" id="RHEA-COMP:10731"/>
        <dbReference type="ChEBI" id="CHEBI:15378"/>
        <dbReference type="ChEBI" id="CHEBI:29969"/>
        <dbReference type="ChEBI" id="CHEBI:57287"/>
        <dbReference type="ChEBI" id="CHEBI:57288"/>
        <dbReference type="ChEBI" id="CHEBI:61930"/>
        <dbReference type="EC" id="2.3.1.48"/>
    </reaction>
</comment>
<dbReference type="InterPro" id="IPR036388">
    <property type="entry name" value="WH-like_DNA-bd_sf"/>
</dbReference>
<dbReference type="InterPro" id="IPR016181">
    <property type="entry name" value="Acyl_CoA_acyltransferase"/>
</dbReference>
<organism evidence="14 15">
    <name type="scientific">Pycnococcus provasolii</name>
    <dbReference type="NCBI Taxonomy" id="41880"/>
    <lineage>
        <taxon>Eukaryota</taxon>
        <taxon>Viridiplantae</taxon>
        <taxon>Chlorophyta</taxon>
        <taxon>Pseudoscourfieldiophyceae</taxon>
        <taxon>Pseudoscourfieldiales</taxon>
        <taxon>Pycnococcaceae</taxon>
        <taxon>Pycnococcus</taxon>
    </lineage>
</organism>